<organism evidence="6 7">
    <name type="scientific">Protomyces lactucae-debilis</name>
    <dbReference type="NCBI Taxonomy" id="2754530"/>
    <lineage>
        <taxon>Eukaryota</taxon>
        <taxon>Fungi</taxon>
        <taxon>Dikarya</taxon>
        <taxon>Ascomycota</taxon>
        <taxon>Taphrinomycotina</taxon>
        <taxon>Taphrinomycetes</taxon>
        <taxon>Taphrinales</taxon>
        <taxon>Protomycetaceae</taxon>
        <taxon>Protomyces</taxon>
    </lineage>
</organism>
<dbReference type="GO" id="GO:0016491">
    <property type="term" value="F:oxidoreductase activity"/>
    <property type="evidence" value="ECO:0007669"/>
    <property type="project" value="UniProtKB-KW"/>
</dbReference>
<dbReference type="STRING" id="56484.A0A1Y2EV47"/>
<dbReference type="Gene3D" id="3.40.50.720">
    <property type="entry name" value="NAD(P)-binding Rossmann-like Domain"/>
    <property type="match status" value="1"/>
</dbReference>
<evidence type="ECO:0000256" key="2">
    <source>
        <dbReference type="ARBA" id="ARBA00022723"/>
    </source>
</evidence>
<dbReference type="InterPro" id="IPR013154">
    <property type="entry name" value="ADH-like_N"/>
</dbReference>
<comment type="cofactor">
    <cofactor evidence="1">
        <name>Zn(2+)</name>
        <dbReference type="ChEBI" id="CHEBI:29105"/>
    </cofactor>
</comment>
<evidence type="ECO:0000259" key="5">
    <source>
        <dbReference type="SMART" id="SM00829"/>
    </source>
</evidence>
<gene>
    <name evidence="6" type="ORF">BCR37DRAFT_176026</name>
</gene>
<dbReference type="PANTHER" id="PTHR42813">
    <property type="entry name" value="ZINC-TYPE ALCOHOL DEHYDROGENASE-LIKE"/>
    <property type="match status" value="1"/>
</dbReference>
<evidence type="ECO:0000313" key="7">
    <source>
        <dbReference type="Proteomes" id="UP000193685"/>
    </source>
</evidence>
<keyword evidence="2" id="KW-0479">Metal-binding</keyword>
<dbReference type="SUPFAM" id="SSF51735">
    <property type="entry name" value="NAD(P)-binding Rossmann-fold domains"/>
    <property type="match status" value="1"/>
</dbReference>
<dbReference type="InterPro" id="IPR011032">
    <property type="entry name" value="GroES-like_sf"/>
</dbReference>
<dbReference type="GeneID" id="63782886"/>
<accession>A0A1Y2EV47</accession>
<dbReference type="InterPro" id="IPR020843">
    <property type="entry name" value="ER"/>
</dbReference>
<dbReference type="SMART" id="SM00829">
    <property type="entry name" value="PKS_ER"/>
    <property type="match status" value="1"/>
</dbReference>
<proteinExistence type="predicted"/>
<evidence type="ECO:0000256" key="4">
    <source>
        <dbReference type="ARBA" id="ARBA00023002"/>
    </source>
</evidence>
<feature type="domain" description="Enoyl reductase (ER)" evidence="5">
    <location>
        <begin position="39"/>
        <end position="369"/>
    </location>
</feature>
<evidence type="ECO:0000313" key="6">
    <source>
        <dbReference type="EMBL" id="ORY75481.1"/>
    </source>
</evidence>
<sequence length="447" mass="48427">MAANAAANIAERVTTDLPSLTHASANPAADGDTYAKEGTTMQALAWLGSNHVGMVESKQPKLVDDHDVILKIAATTTCGSDLHLYHGAVVEMHKGDILGHEFAGIVSEVGSAVKDVKPGDRVVASFQAACGKCYYCKQKLSSQCLNTNTSTVENYLYGQRTAGMFGYSHLTGGWCGGQTEMVRVPFGDVNLLKLPDSVPFEKGLYLSDILCTSYHCVKEADVKEGSIVGIWGLGAIGLACIKWCELKGAKRIIVVDTQERLAIAKSKFPQVETIDFTKEDVQNTIMELTKTEEAPGLDAALDCAAGEYAQSLLHKFARAVNLETDTPEQLNQCITSCKGILGKVSVAALYVGITNGFNVGAAMQRGVKLMFNGQAPVHLYWQEILDEYIVTGKFDPLEVFVTHRIKLEDTAKAYTYMDEHKDDMIKCFIETRFSEPACAGSPALTTL</sequence>
<reference evidence="6 7" key="1">
    <citation type="submission" date="2016-07" db="EMBL/GenBank/DDBJ databases">
        <title>Pervasive Adenine N6-methylation of Active Genes in Fungi.</title>
        <authorList>
            <consortium name="DOE Joint Genome Institute"/>
            <person name="Mondo S.J."/>
            <person name="Dannebaum R.O."/>
            <person name="Kuo R.C."/>
            <person name="Labutti K."/>
            <person name="Haridas S."/>
            <person name="Kuo A."/>
            <person name="Salamov A."/>
            <person name="Ahrendt S.R."/>
            <person name="Lipzen A."/>
            <person name="Sullivan W."/>
            <person name="Andreopoulos W.B."/>
            <person name="Clum A."/>
            <person name="Lindquist E."/>
            <person name="Daum C."/>
            <person name="Ramamoorthy G.K."/>
            <person name="Gryganskyi A."/>
            <person name="Culley D."/>
            <person name="Magnuson J.K."/>
            <person name="James T.Y."/>
            <person name="O'Malley M.A."/>
            <person name="Stajich J.E."/>
            <person name="Spatafora J.W."/>
            <person name="Visel A."/>
            <person name="Grigoriev I.V."/>
        </authorList>
    </citation>
    <scope>NUCLEOTIDE SEQUENCE [LARGE SCALE GENOMIC DNA]</scope>
    <source>
        <strain evidence="6 7">12-1054</strain>
    </source>
</reference>
<evidence type="ECO:0000256" key="1">
    <source>
        <dbReference type="ARBA" id="ARBA00001947"/>
    </source>
</evidence>
<dbReference type="InterPro" id="IPR036291">
    <property type="entry name" value="NAD(P)-bd_dom_sf"/>
</dbReference>
<dbReference type="Proteomes" id="UP000193685">
    <property type="component" value="Unassembled WGS sequence"/>
</dbReference>
<dbReference type="Gene3D" id="3.90.180.10">
    <property type="entry name" value="Medium-chain alcohol dehydrogenases, catalytic domain"/>
    <property type="match status" value="1"/>
</dbReference>
<keyword evidence="7" id="KW-1185">Reference proteome</keyword>
<dbReference type="InterPro" id="IPR002328">
    <property type="entry name" value="ADH_Zn_CS"/>
</dbReference>
<dbReference type="EMBL" id="MCFI01000026">
    <property type="protein sequence ID" value="ORY75481.1"/>
    <property type="molecule type" value="Genomic_DNA"/>
</dbReference>
<keyword evidence="3" id="KW-0862">Zinc</keyword>
<name>A0A1Y2EV47_PROLT</name>
<dbReference type="SUPFAM" id="SSF50129">
    <property type="entry name" value="GroES-like"/>
    <property type="match status" value="1"/>
</dbReference>
<dbReference type="AlphaFoldDB" id="A0A1Y2EV47"/>
<dbReference type="OrthoDB" id="3941538at2759"/>
<dbReference type="PROSITE" id="PS00059">
    <property type="entry name" value="ADH_ZINC"/>
    <property type="match status" value="1"/>
</dbReference>
<dbReference type="PANTHER" id="PTHR42813:SF1">
    <property type="entry name" value="DEHYDROGENASE, PUTATIVE (AFU_ORTHOLOGUE AFUA_5G03930)-RELATED"/>
    <property type="match status" value="1"/>
</dbReference>
<dbReference type="RefSeq" id="XP_040722354.1">
    <property type="nucleotide sequence ID" value="XM_040866287.1"/>
</dbReference>
<dbReference type="GO" id="GO:0008270">
    <property type="term" value="F:zinc ion binding"/>
    <property type="evidence" value="ECO:0007669"/>
    <property type="project" value="InterPro"/>
</dbReference>
<evidence type="ECO:0000256" key="3">
    <source>
        <dbReference type="ARBA" id="ARBA00022833"/>
    </source>
</evidence>
<comment type="caution">
    <text evidence="6">The sequence shown here is derived from an EMBL/GenBank/DDBJ whole genome shotgun (WGS) entry which is preliminary data.</text>
</comment>
<keyword evidence="4" id="KW-0560">Oxidoreductase</keyword>
<dbReference type="Pfam" id="PF08240">
    <property type="entry name" value="ADH_N"/>
    <property type="match status" value="1"/>
</dbReference>
<dbReference type="OMA" id="FMTPGDI"/>
<protein>
    <submittedName>
        <fullName evidence="6">Chaperonin 10-like protein</fullName>
    </submittedName>
</protein>